<reference evidence="1" key="1">
    <citation type="submission" date="2021-05" db="EMBL/GenBank/DDBJ databases">
        <authorList>
            <person name="Alioto T."/>
            <person name="Alioto T."/>
            <person name="Gomez Garrido J."/>
        </authorList>
    </citation>
    <scope>NUCLEOTIDE SEQUENCE</scope>
</reference>
<dbReference type="EMBL" id="HBUE01217788">
    <property type="protein sequence ID" value="CAG6538003.1"/>
    <property type="molecule type" value="Transcribed_RNA"/>
</dbReference>
<evidence type="ECO:0000313" key="1">
    <source>
        <dbReference type="EMBL" id="CAG6590014.1"/>
    </source>
</evidence>
<proteinExistence type="predicted"/>
<dbReference type="EMBL" id="HBUE01052197">
    <property type="protein sequence ID" value="CAG6465049.1"/>
    <property type="molecule type" value="Transcribed_RNA"/>
</dbReference>
<name>A0A8D8KFC3_CULPI</name>
<dbReference type="EMBL" id="HBUE01052198">
    <property type="protein sequence ID" value="CAG6465050.1"/>
    <property type="molecule type" value="Transcribed_RNA"/>
</dbReference>
<accession>A0A8D8KFC3</accession>
<dbReference type="EMBL" id="HBUE01324343">
    <property type="protein sequence ID" value="CAG6590014.1"/>
    <property type="molecule type" value="Transcribed_RNA"/>
</dbReference>
<protein>
    <submittedName>
        <fullName evidence="1">(northern house mosquito) hypothetical protein</fullName>
    </submittedName>
</protein>
<dbReference type="AlphaFoldDB" id="A0A8D8KFC3"/>
<sequence length="105" mass="12024">MFVNLSRESCWKPRILLVDFKHTLLSSSFLSRASDSASCDRLTQHKVLSLFMTCSCRASSRLYLQMVSTVSTNRVGSSSFSYSSDKLNRFRLLRWVRNSTLCTVL</sequence>
<organism evidence="1">
    <name type="scientific">Culex pipiens</name>
    <name type="common">House mosquito</name>
    <dbReference type="NCBI Taxonomy" id="7175"/>
    <lineage>
        <taxon>Eukaryota</taxon>
        <taxon>Metazoa</taxon>
        <taxon>Ecdysozoa</taxon>
        <taxon>Arthropoda</taxon>
        <taxon>Hexapoda</taxon>
        <taxon>Insecta</taxon>
        <taxon>Pterygota</taxon>
        <taxon>Neoptera</taxon>
        <taxon>Endopterygota</taxon>
        <taxon>Diptera</taxon>
        <taxon>Nematocera</taxon>
        <taxon>Culicoidea</taxon>
        <taxon>Culicidae</taxon>
        <taxon>Culicinae</taxon>
        <taxon>Culicini</taxon>
        <taxon>Culex</taxon>
        <taxon>Culex</taxon>
    </lineage>
</organism>